<evidence type="ECO:0000313" key="2">
    <source>
        <dbReference type="Proteomes" id="UP001286174"/>
    </source>
</evidence>
<proteinExistence type="predicted"/>
<name>A0AB35U650_9FIRM</name>
<evidence type="ECO:0000313" key="1">
    <source>
        <dbReference type="EMBL" id="MDX8419282.1"/>
    </source>
</evidence>
<gene>
    <name evidence="1" type="ORF">MOZ60_04140</name>
</gene>
<reference evidence="1 2" key="1">
    <citation type="submission" date="2022-03" db="EMBL/GenBank/DDBJ databases">
        <title>Novel taxa within the pig intestine.</title>
        <authorList>
            <person name="Wylensek D."/>
            <person name="Bishof K."/>
            <person name="Afrizal A."/>
            <person name="Clavel T."/>
        </authorList>
    </citation>
    <scope>NUCLEOTIDE SEQUENCE [LARGE SCALE GENOMIC DNA]</scope>
    <source>
        <strain evidence="1 2">CLA-KB-P133</strain>
    </source>
</reference>
<sequence length="288" mass="32471">MASELILKIVPIDGFASSRAILFHGRTVGHFAWNREKNKAEMMLELNPMPLPQAICLTAYAVHCIISLNSPAYIEVKRVNRLERKALAANLFFPKGQGMQWMMEDWRRACASSIFDPYGFIISQGRMQDLPFGNYPTSEKGCGWIAAYNLCKACGKEQFMQETADTLASANLFHERYGENLFALQSFLKSKKIPARWCPGTTGMIQNRMAGSGAGIVLYAHQAGTHYAFYIALGNGQYHFYNDIYGRRNDITAADAFFRRASILPLAALLYVSRKDVPYAQFLMESRK</sequence>
<dbReference type="AlphaFoldDB" id="A0AB35U650"/>
<comment type="caution">
    <text evidence="1">The sequence shown here is derived from an EMBL/GenBank/DDBJ whole genome shotgun (WGS) entry which is preliminary data.</text>
</comment>
<dbReference type="Proteomes" id="UP001286174">
    <property type="component" value="Unassembled WGS sequence"/>
</dbReference>
<dbReference type="RefSeq" id="WP_370595752.1">
    <property type="nucleotide sequence ID" value="NZ_JALBUR010000007.1"/>
</dbReference>
<accession>A0AB35U650</accession>
<protein>
    <submittedName>
        <fullName evidence="1">Uncharacterized protein</fullName>
    </submittedName>
</protein>
<organism evidence="1 2">
    <name type="scientific">Grylomicrobium aquisgranensis</name>
    <dbReference type="NCBI Taxonomy" id="2926318"/>
    <lineage>
        <taxon>Bacteria</taxon>
        <taxon>Bacillati</taxon>
        <taxon>Bacillota</taxon>
        <taxon>Erysipelotrichia</taxon>
        <taxon>Erysipelotrichales</taxon>
        <taxon>Erysipelotrichaceae</taxon>
        <taxon>Grylomicrobium</taxon>
    </lineage>
</organism>
<keyword evidence="2" id="KW-1185">Reference proteome</keyword>
<dbReference type="EMBL" id="JALBUR010000007">
    <property type="protein sequence ID" value="MDX8419282.1"/>
    <property type="molecule type" value="Genomic_DNA"/>
</dbReference>